<gene>
    <name evidence="1" type="ORF">SAMN03080606_00447</name>
</gene>
<evidence type="ECO:0000313" key="2">
    <source>
        <dbReference type="Proteomes" id="UP000198636"/>
    </source>
</evidence>
<dbReference type="AlphaFoldDB" id="A0A1G5BKM4"/>
<reference evidence="1 2" key="1">
    <citation type="submission" date="2016-10" db="EMBL/GenBank/DDBJ databases">
        <authorList>
            <person name="de Groot N.N."/>
        </authorList>
    </citation>
    <scope>NUCLEOTIDE SEQUENCE [LARGE SCALE GENOMIC DNA]</scope>
    <source>
        <strain evidence="1 2">DSM 18978</strain>
    </source>
</reference>
<proteinExistence type="predicted"/>
<sequence length="90" mass="9651">MKMASFENEVFALLTTDVFKKIIGSDTLQIVQLNAAITLLIKVGIPFDVVFSPGTRRAAAAAQLTIYINPTTTLEFTISLAAGGSIFDID</sequence>
<dbReference type="EMBL" id="FMUS01000002">
    <property type="protein sequence ID" value="SCX90698.1"/>
    <property type="molecule type" value="Genomic_DNA"/>
</dbReference>
<keyword evidence="2" id="KW-1185">Reference proteome</keyword>
<dbReference type="Proteomes" id="UP000198636">
    <property type="component" value="Unassembled WGS sequence"/>
</dbReference>
<name>A0A1G5BKM4_9FIRM</name>
<protein>
    <submittedName>
        <fullName evidence="1">Uncharacterized protein</fullName>
    </submittedName>
</protein>
<evidence type="ECO:0000313" key="1">
    <source>
        <dbReference type="EMBL" id="SCX90698.1"/>
    </source>
</evidence>
<accession>A0A1G5BKM4</accession>
<organism evidence="1 2">
    <name type="scientific">Alkaliphilus peptidifermentans DSM 18978</name>
    <dbReference type="NCBI Taxonomy" id="1120976"/>
    <lineage>
        <taxon>Bacteria</taxon>
        <taxon>Bacillati</taxon>
        <taxon>Bacillota</taxon>
        <taxon>Clostridia</taxon>
        <taxon>Peptostreptococcales</taxon>
        <taxon>Natronincolaceae</taxon>
        <taxon>Alkaliphilus</taxon>
    </lineage>
</organism>